<reference evidence="1" key="1">
    <citation type="submission" date="2020-05" db="EMBL/GenBank/DDBJ databases">
        <authorList>
            <person name="Chiriac C."/>
            <person name="Salcher M."/>
            <person name="Ghai R."/>
            <person name="Kavagutti S V."/>
        </authorList>
    </citation>
    <scope>NUCLEOTIDE SEQUENCE</scope>
</reference>
<proteinExistence type="predicted"/>
<protein>
    <submittedName>
        <fullName evidence="1">Uncharacterized protein</fullName>
    </submittedName>
</protein>
<name>A0A6J7WMN8_9CAUD</name>
<dbReference type="EMBL" id="LR798249">
    <property type="protein sequence ID" value="CAB5217895.1"/>
    <property type="molecule type" value="Genomic_DNA"/>
</dbReference>
<evidence type="ECO:0000313" key="1">
    <source>
        <dbReference type="EMBL" id="CAB5217895.1"/>
    </source>
</evidence>
<gene>
    <name evidence="1" type="ORF">UFOVP201_30</name>
</gene>
<accession>A0A6J7WMN8</accession>
<sequence>MKGDFSPQDVMIAARVLSSHSNEIVREPWTIADHIRLGMMNASENKLLTEIAKIGAYFNAQSLWPRFWEKEQQGSKSSIPWQLTIVAGLVRNGVNLEQAWTMPEAEAVWLYFANSKAEGASIDIVSEEEWNAMEQYREQQTKEKTNNDQRN</sequence>
<organism evidence="1">
    <name type="scientific">uncultured Caudovirales phage</name>
    <dbReference type="NCBI Taxonomy" id="2100421"/>
    <lineage>
        <taxon>Viruses</taxon>
        <taxon>Duplodnaviria</taxon>
        <taxon>Heunggongvirae</taxon>
        <taxon>Uroviricota</taxon>
        <taxon>Caudoviricetes</taxon>
        <taxon>Peduoviridae</taxon>
        <taxon>Maltschvirus</taxon>
        <taxon>Maltschvirus maltsch</taxon>
    </lineage>
</organism>